<protein>
    <submittedName>
        <fullName evidence="2">Uncharacterized protein</fullName>
    </submittedName>
</protein>
<evidence type="ECO:0000256" key="1">
    <source>
        <dbReference type="SAM" id="Phobius"/>
    </source>
</evidence>
<gene>
    <name evidence="2" type="ORF">COU47_02105</name>
</gene>
<proteinExistence type="predicted"/>
<dbReference type="EMBL" id="PFCO01000005">
    <property type="protein sequence ID" value="PIR69531.1"/>
    <property type="molecule type" value="Genomic_DNA"/>
</dbReference>
<comment type="caution">
    <text evidence="2">The sequence shown here is derived from an EMBL/GenBank/DDBJ whole genome shotgun (WGS) entry which is preliminary data.</text>
</comment>
<feature type="transmembrane region" description="Helical" evidence="1">
    <location>
        <begin position="56"/>
        <end position="75"/>
    </location>
</feature>
<accession>A0A2H0TDA5</accession>
<evidence type="ECO:0000313" key="2">
    <source>
        <dbReference type="EMBL" id="PIR69531.1"/>
    </source>
</evidence>
<name>A0A2H0TDA5_9BACT</name>
<keyword evidence="1" id="KW-0812">Transmembrane</keyword>
<keyword evidence="1" id="KW-0472">Membrane</keyword>
<dbReference type="Proteomes" id="UP000231503">
    <property type="component" value="Unassembled WGS sequence"/>
</dbReference>
<sequence>MGVRLYIIERVQYPVTYSFFIFMPPGKQPTLKRQQAAVSSKAQSQLPPIPEKKSPLFWVFIVFAIAAIVIAGLYFSGRISQSPPLETVGIYSASGRIVSISPEDDSFVLEIEIPLRYQRGETTYVTQQKTVVLGEGASLFDEFGSITNDIFFLNANEGDAVYVSSGNFLNDISFSPDIIILHPDRADTEAGGVPEGEEAEIFQDIERSNFYIDDNE</sequence>
<dbReference type="AlphaFoldDB" id="A0A2H0TDA5"/>
<keyword evidence="1" id="KW-1133">Transmembrane helix</keyword>
<evidence type="ECO:0000313" key="3">
    <source>
        <dbReference type="Proteomes" id="UP000231503"/>
    </source>
</evidence>
<organism evidence="2 3">
    <name type="scientific">Candidatus Niyogibacteria bacterium CG10_big_fil_rev_8_21_14_0_10_46_36</name>
    <dbReference type="NCBI Taxonomy" id="1974726"/>
    <lineage>
        <taxon>Bacteria</taxon>
        <taxon>Candidatus Niyogiibacteriota</taxon>
    </lineage>
</organism>
<reference evidence="3" key="1">
    <citation type="submission" date="2017-09" db="EMBL/GenBank/DDBJ databases">
        <title>Depth-based differentiation of microbial function through sediment-hosted aquifers and enrichment of novel symbionts in the deep terrestrial subsurface.</title>
        <authorList>
            <person name="Probst A.J."/>
            <person name="Ladd B."/>
            <person name="Jarett J.K."/>
            <person name="Geller-Mcgrath D.E."/>
            <person name="Sieber C.M.K."/>
            <person name="Emerson J.B."/>
            <person name="Anantharaman K."/>
            <person name="Thomas B.C."/>
            <person name="Malmstrom R."/>
            <person name="Stieglmeier M."/>
            <person name="Klingl A."/>
            <person name="Woyke T."/>
            <person name="Ryan C.M."/>
            <person name="Banfield J.F."/>
        </authorList>
    </citation>
    <scope>NUCLEOTIDE SEQUENCE [LARGE SCALE GENOMIC DNA]</scope>
</reference>